<feature type="domain" description="SsuA/THI5-like" evidence="2">
    <location>
        <begin position="78"/>
        <end position="272"/>
    </location>
</feature>
<name>A0A1I5PUA8_9PSED</name>
<dbReference type="AlphaFoldDB" id="A0A1I5PUA8"/>
<gene>
    <name evidence="3" type="ORF">SAMN05216190_109101</name>
</gene>
<dbReference type="UniPathway" id="UPA00079"/>
<dbReference type="Gene3D" id="3.40.190.10">
    <property type="entry name" value="Periplasmic binding protein-like II"/>
    <property type="match status" value="2"/>
</dbReference>
<dbReference type="InterPro" id="IPR027024">
    <property type="entry name" value="UCP027386_ABC_sbc_TM0202"/>
</dbReference>
<dbReference type="EMBL" id="FOWX01000009">
    <property type="protein sequence ID" value="SFP37643.1"/>
    <property type="molecule type" value="Genomic_DNA"/>
</dbReference>
<dbReference type="InterPro" id="IPR015168">
    <property type="entry name" value="SsuA/THI5"/>
</dbReference>
<evidence type="ECO:0000313" key="4">
    <source>
        <dbReference type="Proteomes" id="UP000198784"/>
    </source>
</evidence>
<dbReference type="RefSeq" id="WP_244527275.1">
    <property type="nucleotide sequence ID" value="NZ_FOWX01000009.1"/>
</dbReference>
<protein>
    <submittedName>
        <fullName evidence="3">NitT/TauT family transport system substrate-binding protein</fullName>
    </submittedName>
</protein>
<dbReference type="Proteomes" id="UP000198784">
    <property type="component" value="Unassembled WGS sequence"/>
</dbReference>
<reference evidence="4" key="1">
    <citation type="submission" date="2016-10" db="EMBL/GenBank/DDBJ databases">
        <authorList>
            <person name="Varghese N."/>
            <person name="Submissions S."/>
        </authorList>
    </citation>
    <scope>NUCLEOTIDE SEQUENCE [LARGE SCALE GENOMIC DNA]</scope>
    <source>
        <strain evidence="4">DSM 17834</strain>
    </source>
</reference>
<organism evidence="3 4">
    <name type="scientific">Pseudomonas borbori</name>
    <dbReference type="NCBI Taxonomy" id="289003"/>
    <lineage>
        <taxon>Bacteria</taxon>
        <taxon>Pseudomonadati</taxon>
        <taxon>Pseudomonadota</taxon>
        <taxon>Gammaproteobacteria</taxon>
        <taxon>Pseudomonadales</taxon>
        <taxon>Pseudomonadaceae</taxon>
        <taxon>Pseudomonas</taxon>
    </lineage>
</organism>
<accession>A0A1I5PUA8</accession>
<evidence type="ECO:0000259" key="2">
    <source>
        <dbReference type="Pfam" id="PF09084"/>
    </source>
</evidence>
<feature type="chain" id="PRO_5011624821" evidence="1">
    <location>
        <begin position="35"/>
        <end position="338"/>
    </location>
</feature>
<dbReference type="SUPFAM" id="SSF53850">
    <property type="entry name" value="Periplasmic binding protein-like II"/>
    <property type="match status" value="1"/>
</dbReference>
<evidence type="ECO:0000313" key="3">
    <source>
        <dbReference type="EMBL" id="SFP37643.1"/>
    </source>
</evidence>
<dbReference type="GO" id="GO:0009234">
    <property type="term" value="P:menaquinone biosynthetic process"/>
    <property type="evidence" value="ECO:0007669"/>
    <property type="project" value="UniProtKB-UniPathway"/>
</dbReference>
<evidence type="ECO:0000256" key="1">
    <source>
        <dbReference type="SAM" id="SignalP"/>
    </source>
</evidence>
<dbReference type="PIRSF" id="PIRSF027386">
    <property type="entry name" value="UCP027386_ABC_sbc_TM0202"/>
    <property type="match status" value="1"/>
</dbReference>
<keyword evidence="1" id="KW-0732">Signal</keyword>
<sequence>MKISLVRISINCIRRLSLSATGLMLLSLSLHGNAAPPREEVVRLAGPAAVVSFPLLHMLDSGALAEHAERVEFRLWQNPDQLRVLLANEAIDFTAAPSNLPALLANRGQPVRLLSISVWGILWLVSRDPQVKGFADLAGKELLLPYQRDLPALLVNELLRAHGLQAGRDLRLRHVRDSQDAQALLLAGQVDNVLLVEPAVSLLLWRNQQQGGAPLYRAQSLEAAWDQAFPGQPELPQAGLMASASAARKRELSRAVERAYAHSARWCADDPRACAELVHRHLPHLPVAAIDASIRATRLDSRPAHAVRAQLEALYRLLGEHNPQAIGGRLPEVEFYGP</sequence>
<feature type="signal peptide" evidence="1">
    <location>
        <begin position="1"/>
        <end position="34"/>
    </location>
</feature>
<proteinExistence type="predicted"/>
<dbReference type="STRING" id="289003.SAMN05216190_109101"/>
<dbReference type="PANTHER" id="PTHR30024">
    <property type="entry name" value="ALIPHATIC SULFONATES-BINDING PROTEIN-RELATED"/>
    <property type="match status" value="1"/>
</dbReference>
<dbReference type="Pfam" id="PF09084">
    <property type="entry name" value="NMT1"/>
    <property type="match status" value="1"/>
</dbReference>
<keyword evidence="4" id="KW-1185">Reference proteome</keyword>
<dbReference type="PANTHER" id="PTHR30024:SF46">
    <property type="entry name" value="ABC TRANSPORTER, SUBSTRATE-BINDING LIPOPROTEIN"/>
    <property type="match status" value="1"/>
</dbReference>